<feature type="transmembrane region" description="Helical" evidence="8">
    <location>
        <begin position="134"/>
        <end position="157"/>
    </location>
</feature>
<feature type="domain" description="LITAF" evidence="9">
    <location>
        <begin position="95"/>
        <end position="179"/>
    </location>
</feature>
<dbReference type="GO" id="GO:0005634">
    <property type="term" value="C:nucleus"/>
    <property type="evidence" value="ECO:0007669"/>
    <property type="project" value="TreeGrafter"/>
</dbReference>
<dbReference type="GO" id="GO:0098560">
    <property type="term" value="C:cytoplasmic side of late endosome membrane"/>
    <property type="evidence" value="ECO:0007669"/>
    <property type="project" value="TreeGrafter"/>
</dbReference>
<comment type="subcellular location">
    <subcellularLocation>
        <location evidence="1">Endosome membrane</location>
        <topology evidence="1">Peripheral membrane protein</topology>
        <orientation evidence="1">Cytoplasmic side</orientation>
    </subcellularLocation>
    <subcellularLocation>
        <location evidence="2">Late endosome membrane</location>
    </subcellularLocation>
    <subcellularLocation>
        <location evidence="3">Lysosome membrane</location>
        <topology evidence="3">Peripheral membrane protein</topology>
        <orientation evidence="3">Cytoplasmic side</orientation>
    </subcellularLocation>
</comment>
<sequence>MSHSMEPPSYEEISQQPPALRIEVSNPPAYTASLPSTPPPAYGDAVQSNPFPLLSTPSVPVVVVPSQQASGVIVHQVTQYGARRSDGQTIAVVCQPAPVPVIASCLRESPALVVCPHCQELVTTKVKHVAGKNAWGICMTLSLLGLFCGFCLIPLVIPRCQDVVHLCPSCKKQIYVFER</sequence>
<dbReference type="Pfam" id="PF10601">
    <property type="entry name" value="zf-LITAF-like"/>
    <property type="match status" value="1"/>
</dbReference>
<keyword evidence="5" id="KW-0479">Metal-binding</keyword>
<dbReference type="PROSITE" id="PS51837">
    <property type="entry name" value="LITAF"/>
    <property type="match status" value="1"/>
</dbReference>
<keyword evidence="7 8" id="KW-0472">Membrane</keyword>
<keyword evidence="11" id="KW-1185">Reference proteome</keyword>
<dbReference type="Proteomes" id="UP000283210">
    <property type="component" value="Chromosome 1"/>
</dbReference>
<keyword evidence="6" id="KW-0862">Zinc</keyword>
<dbReference type="InterPro" id="IPR006629">
    <property type="entry name" value="LITAF"/>
</dbReference>
<organism evidence="10 11">
    <name type="scientific">Oryzias javanicus</name>
    <name type="common">Javanese ricefish</name>
    <name type="synonym">Aplocheilus javanicus</name>
    <dbReference type="NCBI Taxonomy" id="123683"/>
    <lineage>
        <taxon>Eukaryota</taxon>
        <taxon>Metazoa</taxon>
        <taxon>Chordata</taxon>
        <taxon>Craniata</taxon>
        <taxon>Vertebrata</taxon>
        <taxon>Euteleostomi</taxon>
        <taxon>Actinopterygii</taxon>
        <taxon>Neopterygii</taxon>
        <taxon>Teleostei</taxon>
        <taxon>Neoteleostei</taxon>
        <taxon>Acanthomorphata</taxon>
        <taxon>Ovalentaria</taxon>
        <taxon>Atherinomorphae</taxon>
        <taxon>Beloniformes</taxon>
        <taxon>Adrianichthyidae</taxon>
        <taxon>Oryziinae</taxon>
        <taxon>Oryzias</taxon>
    </lineage>
</organism>
<keyword evidence="8" id="KW-1133">Transmembrane helix</keyword>
<comment type="similarity">
    <text evidence="4">Belongs to the CDIP1/LITAF family.</text>
</comment>
<protein>
    <recommendedName>
        <fullName evidence="9">LITAF domain-containing protein</fullName>
    </recommendedName>
</protein>
<dbReference type="OrthoDB" id="4713066at2759"/>
<evidence type="ECO:0000259" key="9">
    <source>
        <dbReference type="PROSITE" id="PS51837"/>
    </source>
</evidence>
<accession>A0A437DM02</accession>
<dbReference type="InterPro" id="IPR037519">
    <property type="entry name" value="LITAF_fam"/>
</dbReference>
<dbReference type="PANTHER" id="PTHR23292:SF45">
    <property type="entry name" value="LIPOPOLYSACCHARIDE-INDUCED TUMOR NECROSIS FACTOR-ALPHA FACTOR HOMOLOG"/>
    <property type="match status" value="1"/>
</dbReference>
<evidence type="ECO:0000256" key="6">
    <source>
        <dbReference type="ARBA" id="ARBA00022833"/>
    </source>
</evidence>
<dbReference type="SMART" id="SM00714">
    <property type="entry name" value="LITAF"/>
    <property type="match status" value="1"/>
</dbReference>
<name>A0A437DM02_ORYJA</name>
<keyword evidence="8" id="KW-0812">Transmembrane</keyword>
<evidence type="ECO:0000256" key="1">
    <source>
        <dbReference type="ARBA" id="ARBA00004125"/>
    </source>
</evidence>
<proteinExistence type="inferred from homology"/>
<evidence type="ECO:0000256" key="8">
    <source>
        <dbReference type="SAM" id="Phobius"/>
    </source>
</evidence>
<evidence type="ECO:0000313" key="10">
    <source>
        <dbReference type="EMBL" id="RVE76026.1"/>
    </source>
</evidence>
<dbReference type="GO" id="GO:0098574">
    <property type="term" value="C:cytoplasmic side of lysosomal membrane"/>
    <property type="evidence" value="ECO:0007669"/>
    <property type="project" value="TreeGrafter"/>
</dbReference>
<dbReference type="PANTHER" id="PTHR23292">
    <property type="entry name" value="LIPOPOLYSACCHARIDE-INDUCED TUMOR NECROSIS FACTOR-ALPHA FACTOR"/>
    <property type="match status" value="1"/>
</dbReference>
<evidence type="ECO:0000256" key="7">
    <source>
        <dbReference type="ARBA" id="ARBA00023136"/>
    </source>
</evidence>
<evidence type="ECO:0000256" key="5">
    <source>
        <dbReference type="ARBA" id="ARBA00022723"/>
    </source>
</evidence>
<evidence type="ECO:0000256" key="3">
    <source>
        <dbReference type="ARBA" id="ARBA00004630"/>
    </source>
</evidence>
<evidence type="ECO:0000256" key="2">
    <source>
        <dbReference type="ARBA" id="ARBA00004414"/>
    </source>
</evidence>
<dbReference type="GO" id="GO:0008270">
    <property type="term" value="F:zinc ion binding"/>
    <property type="evidence" value="ECO:0007669"/>
    <property type="project" value="TreeGrafter"/>
</dbReference>
<evidence type="ECO:0000313" key="11">
    <source>
        <dbReference type="Proteomes" id="UP000283210"/>
    </source>
</evidence>
<reference evidence="10 11" key="2">
    <citation type="submission" date="2019-01" db="EMBL/GenBank/DDBJ databases">
        <title>A chromosome length genome reference of the Java medaka (oryzias javanicus).</title>
        <authorList>
            <person name="Herpin A."/>
            <person name="Takehana Y."/>
            <person name="Naruse K."/>
            <person name="Ansai S."/>
            <person name="Kawaguchi M."/>
        </authorList>
    </citation>
    <scope>NUCLEOTIDE SEQUENCE [LARGE SCALE GENOMIC DNA]</scope>
    <source>
        <strain evidence="10">RS831</strain>
        <tissue evidence="10">Whole body</tissue>
    </source>
</reference>
<reference evidence="10 11" key="1">
    <citation type="submission" date="2018-11" db="EMBL/GenBank/DDBJ databases">
        <authorList>
            <person name="Lopez-Roques C."/>
            <person name="Donnadieu C."/>
            <person name="Bouchez O."/>
            <person name="Klopp C."/>
            <person name="Cabau C."/>
            <person name="Zahm M."/>
        </authorList>
    </citation>
    <scope>NUCLEOTIDE SEQUENCE [LARGE SCALE GENOMIC DNA]</scope>
    <source>
        <strain evidence="10">RS831</strain>
        <tissue evidence="10">Whole body</tissue>
    </source>
</reference>
<dbReference type="EMBL" id="CM012437">
    <property type="protein sequence ID" value="RVE76026.1"/>
    <property type="molecule type" value="Genomic_DNA"/>
</dbReference>
<gene>
    <name evidence="10" type="ORF">OJAV_G00004620</name>
</gene>
<dbReference type="AlphaFoldDB" id="A0A437DM02"/>
<evidence type="ECO:0000256" key="4">
    <source>
        <dbReference type="ARBA" id="ARBA00005975"/>
    </source>
</evidence>